<evidence type="ECO:0000313" key="3">
    <source>
        <dbReference type="Proteomes" id="UP001150830"/>
    </source>
</evidence>
<evidence type="ECO:0000259" key="1">
    <source>
        <dbReference type="Pfam" id="PF01553"/>
    </source>
</evidence>
<sequence length="392" mass="45000">MHDPFSDIRPYQDDEVVTVLDRITGSMTLHRALLKYRLPMLPHWLRELMLPLAQWMLKRQLADVRSVAGFQSWLGRWVGKLLDKTSGRVIVRGLERMEPGQGHLWISNHRDIAMDPTMINYSLHQAGWPTSRIAIGDNLLGHPDVADLMRLNKSFIVKRNISNKREKLAALQQLSNYIRHSLDESESVWIAQREGRAKDGIDETDTAVLKMLTLHGRERNETFTESMSRLRPVPVSIQYEWDPCDLMKGRELVARRKYGSYRKEEGEDTRSLLTGVTGRKGTIHVDFGTPLTLEEMASPENMAAAIDRQILQMTEVLPVHYAALDMLQKEFNTLHEVPVEPVDELVRAELRARIEHEARDVQEQVLRGYAMPILRRQLPAAIIHEAEEPSSS</sequence>
<dbReference type="PANTHER" id="PTHR30068:SF3">
    <property type="entry name" value="PHOSPHOLIPID_GLYCEROL ACYLTRANSFERASE DOMAIN-CONTAINING PROTEIN"/>
    <property type="match status" value="1"/>
</dbReference>
<evidence type="ECO:0000313" key="2">
    <source>
        <dbReference type="EMBL" id="MCY0967135.1"/>
    </source>
</evidence>
<dbReference type="RefSeq" id="WP_283175343.1">
    <property type="nucleotide sequence ID" value="NZ_JAPNOA010000059.1"/>
</dbReference>
<proteinExistence type="predicted"/>
<dbReference type="GO" id="GO:0019698">
    <property type="term" value="P:D-galacturonate catabolic process"/>
    <property type="evidence" value="ECO:0007669"/>
    <property type="project" value="TreeGrafter"/>
</dbReference>
<dbReference type="GO" id="GO:0042840">
    <property type="term" value="P:D-glucuronate catabolic process"/>
    <property type="evidence" value="ECO:0007669"/>
    <property type="project" value="TreeGrafter"/>
</dbReference>
<accession>A0A9X3EI39</accession>
<dbReference type="InterPro" id="IPR002123">
    <property type="entry name" value="Plipid/glycerol_acylTrfase"/>
</dbReference>
<dbReference type="EMBL" id="JAPNOA010000059">
    <property type="protein sequence ID" value="MCY0967135.1"/>
    <property type="molecule type" value="Genomic_DNA"/>
</dbReference>
<feature type="domain" description="Phospholipid/glycerol acyltransferase" evidence="1">
    <location>
        <begin position="88"/>
        <end position="191"/>
    </location>
</feature>
<dbReference type="GO" id="GO:0016746">
    <property type="term" value="F:acyltransferase activity"/>
    <property type="evidence" value="ECO:0007669"/>
    <property type="project" value="UniProtKB-KW"/>
</dbReference>
<organism evidence="2 3">
    <name type="scientific">Parathalassolituus penaei</name>
    <dbReference type="NCBI Taxonomy" id="2997323"/>
    <lineage>
        <taxon>Bacteria</taxon>
        <taxon>Pseudomonadati</taxon>
        <taxon>Pseudomonadota</taxon>
        <taxon>Gammaproteobacteria</taxon>
        <taxon>Oceanospirillales</taxon>
        <taxon>Oceanospirillaceae</taxon>
        <taxon>Parathalassolituus</taxon>
    </lineage>
</organism>
<reference evidence="2" key="1">
    <citation type="submission" date="2022-11" db="EMBL/GenBank/DDBJ databases">
        <title>Parathalassolutuus dongxingensis gen. nov., sp. nov., a novel member of family Oceanospirillaceae isolated from a coastal shrimp pond in Guangxi, China.</title>
        <authorList>
            <person name="Chen H."/>
        </authorList>
    </citation>
    <scope>NUCLEOTIDE SEQUENCE</scope>
    <source>
        <strain evidence="2">G-43</strain>
    </source>
</reference>
<dbReference type="Pfam" id="PF01553">
    <property type="entry name" value="Acyltransferase"/>
    <property type="match status" value="1"/>
</dbReference>
<gene>
    <name evidence="2" type="ORF">OUO13_18300</name>
</gene>
<keyword evidence="3" id="KW-1185">Reference proteome</keyword>
<dbReference type="Proteomes" id="UP001150830">
    <property type="component" value="Unassembled WGS sequence"/>
</dbReference>
<dbReference type="AlphaFoldDB" id="A0A9X3EI39"/>
<name>A0A9X3EI39_9GAMM</name>
<protein>
    <submittedName>
        <fullName evidence="2">1-acyl-sn-glycerol-3-phosphate acyltransferase</fullName>
    </submittedName>
</protein>
<keyword evidence="2" id="KW-0012">Acyltransferase</keyword>
<dbReference type="PANTHER" id="PTHR30068">
    <property type="entry name" value="URONATE ISOMERASE"/>
    <property type="match status" value="1"/>
</dbReference>
<comment type="caution">
    <text evidence="2">The sequence shown here is derived from an EMBL/GenBank/DDBJ whole genome shotgun (WGS) entry which is preliminary data.</text>
</comment>
<keyword evidence="2" id="KW-0808">Transferase</keyword>